<dbReference type="CDD" id="cd14264">
    <property type="entry name" value="DAGK_IM"/>
    <property type="match status" value="1"/>
</dbReference>
<dbReference type="InterPro" id="IPR033718">
    <property type="entry name" value="DAGK_prok"/>
</dbReference>
<keyword evidence="12 24" id="KW-0418">Kinase</keyword>
<keyword evidence="10 23" id="KW-0479">Metal-binding</keyword>
<reference evidence="25 26" key="1">
    <citation type="submission" date="2019-02" db="EMBL/GenBank/DDBJ databases">
        <title>Prokaryotic population dynamics and viral predation in marine succession experiment using metagenomics: the confinement effect.</title>
        <authorList>
            <person name="Haro-Moreno J.M."/>
            <person name="Rodriguez-Valera F."/>
            <person name="Lopez-Perez M."/>
        </authorList>
    </citation>
    <scope>NUCLEOTIDE SEQUENCE [LARGE SCALE GENOMIC DNA]</scope>
    <source>
        <strain evidence="25">MED-G170</strain>
    </source>
</reference>
<evidence type="ECO:0000256" key="14">
    <source>
        <dbReference type="ARBA" id="ARBA00022842"/>
    </source>
</evidence>
<comment type="subcellular location">
    <subcellularLocation>
        <location evidence="1 24">Cell inner membrane</location>
        <topology evidence="1 24">Multi-pass membrane protein</topology>
    </subcellularLocation>
</comment>
<protein>
    <recommendedName>
        <fullName evidence="4 24">Diacylglycerol kinase</fullName>
        <ecNumber evidence="3 24">2.7.1.107</ecNumber>
    </recommendedName>
</protein>
<gene>
    <name evidence="25" type="ORF">EVB03_02370</name>
</gene>
<comment type="catalytic activity">
    <reaction evidence="24">
        <text>a 1,2-diacyl-sn-glycerol + ATP = a 1,2-diacyl-sn-glycero-3-phosphate + ADP + H(+)</text>
        <dbReference type="Rhea" id="RHEA:10272"/>
        <dbReference type="ChEBI" id="CHEBI:15378"/>
        <dbReference type="ChEBI" id="CHEBI:17815"/>
        <dbReference type="ChEBI" id="CHEBI:30616"/>
        <dbReference type="ChEBI" id="CHEBI:58608"/>
        <dbReference type="ChEBI" id="CHEBI:456216"/>
        <dbReference type="EC" id="2.7.1.107"/>
    </reaction>
</comment>
<feature type="binding site" evidence="22">
    <location>
        <begin position="98"/>
        <end position="99"/>
    </location>
    <ligand>
        <name>ATP</name>
        <dbReference type="ChEBI" id="CHEBI:30616"/>
    </ligand>
</feature>
<keyword evidence="7 24" id="KW-0997">Cell inner membrane</keyword>
<evidence type="ECO:0000256" key="22">
    <source>
        <dbReference type="PIRSR" id="PIRSR600829-3"/>
    </source>
</evidence>
<evidence type="ECO:0000256" key="13">
    <source>
        <dbReference type="ARBA" id="ARBA00022840"/>
    </source>
</evidence>
<sequence>MSQKGILGLLHRRVIKTTIHSVQGLSAAFKSQEAFRCEVAALVVLVPAAFWVATGSLQLLMLLGAILIVLIVELLNTGIEIVVDRIGLEFNELSGRAKDVGSAAVLMSLILFLLVWGVILYENVFL</sequence>
<evidence type="ECO:0000256" key="5">
    <source>
        <dbReference type="ARBA" id="ARBA00022475"/>
    </source>
</evidence>
<evidence type="ECO:0000256" key="7">
    <source>
        <dbReference type="ARBA" id="ARBA00022519"/>
    </source>
</evidence>
<evidence type="ECO:0000256" key="15">
    <source>
        <dbReference type="ARBA" id="ARBA00022989"/>
    </source>
</evidence>
<evidence type="ECO:0000256" key="1">
    <source>
        <dbReference type="ARBA" id="ARBA00004429"/>
    </source>
</evidence>
<dbReference type="InterPro" id="IPR036945">
    <property type="entry name" value="DAGK_sf"/>
</dbReference>
<evidence type="ECO:0000256" key="10">
    <source>
        <dbReference type="ARBA" id="ARBA00022723"/>
    </source>
</evidence>
<evidence type="ECO:0000256" key="19">
    <source>
        <dbReference type="ARBA" id="ARBA00023264"/>
    </source>
</evidence>
<keyword evidence="15 24" id="KW-1133">Transmembrane helix</keyword>
<feature type="active site" description="Proton acceptor" evidence="20">
    <location>
        <position position="73"/>
    </location>
</feature>
<accession>A0A520MIS4</accession>
<keyword evidence="8 24" id="KW-0808">Transferase</keyword>
<keyword evidence="5" id="KW-1003">Cell membrane</keyword>
<proteinExistence type="inferred from homology"/>
<keyword evidence="14 23" id="KW-0460">Magnesium</keyword>
<evidence type="ECO:0000256" key="9">
    <source>
        <dbReference type="ARBA" id="ARBA00022692"/>
    </source>
</evidence>
<keyword evidence="11 22" id="KW-0547">Nucleotide-binding</keyword>
<keyword evidence="13 22" id="KW-0067">ATP-binding</keyword>
<comment type="caution">
    <text evidence="25">The sequence shown here is derived from an EMBL/GenBank/DDBJ whole genome shotgun (WGS) entry which is preliminary data.</text>
</comment>
<organism evidence="25 26">
    <name type="scientific">SAR92 clade bacterium</name>
    <dbReference type="NCBI Taxonomy" id="2315479"/>
    <lineage>
        <taxon>Bacteria</taxon>
        <taxon>Pseudomonadati</taxon>
        <taxon>Pseudomonadota</taxon>
        <taxon>Gammaproteobacteria</taxon>
        <taxon>Cellvibrionales</taxon>
        <taxon>Porticoccaceae</taxon>
        <taxon>SAR92 clade</taxon>
    </lineage>
</organism>
<dbReference type="Proteomes" id="UP000315889">
    <property type="component" value="Unassembled WGS sequence"/>
</dbReference>
<feature type="transmembrane region" description="Helical" evidence="24">
    <location>
        <begin position="59"/>
        <end position="79"/>
    </location>
</feature>
<dbReference type="Gene3D" id="1.10.287.3610">
    <property type="match status" value="1"/>
</dbReference>
<dbReference type="EC" id="2.7.1.107" evidence="3 24"/>
<comment type="cofactor">
    <cofactor evidence="23">
        <name>Mg(2+)</name>
        <dbReference type="ChEBI" id="CHEBI:18420"/>
    </cofactor>
    <text evidence="23">Mn(2+), Zn(2+), Cd(2+) and Co(2+) support activity to lesser extents.</text>
</comment>
<keyword evidence="9 24" id="KW-0812">Transmembrane</keyword>
<evidence type="ECO:0000313" key="26">
    <source>
        <dbReference type="Proteomes" id="UP000315889"/>
    </source>
</evidence>
<evidence type="ECO:0000256" key="11">
    <source>
        <dbReference type="ARBA" id="ARBA00022741"/>
    </source>
</evidence>
<keyword evidence="19 24" id="KW-1208">Phospholipid metabolism</keyword>
<evidence type="ECO:0000256" key="4">
    <source>
        <dbReference type="ARBA" id="ARBA00017575"/>
    </source>
</evidence>
<evidence type="ECO:0000256" key="16">
    <source>
        <dbReference type="ARBA" id="ARBA00023098"/>
    </source>
</evidence>
<keyword evidence="18" id="KW-0594">Phospholipid biosynthesis</keyword>
<dbReference type="GO" id="GO:0004143">
    <property type="term" value="F:ATP-dependent diacylglycerol kinase activity"/>
    <property type="evidence" value="ECO:0007669"/>
    <property type="project" value="UniProtKB-EC"/>
</dbReference>
<keyword evidence="17 24" id="KW-0472">Membrane</keyword>
<comment type="similarity">
    <text evidence="2 24">Belongs to the bacterial diacylglycerol kinase family.</text>
</comment>
<dbReference type="Pfam" id="PF01219">
    <property type="entry name" value="DAGK_prokar"/>
    <property type="match status" value="1"/>
</dbReference>
<evidence type="ECO:0000256" key="3">
    <source>
        <dbReference type="ARBA" id="ARBA00012133"/>
    </source>
</evidence>
<feature type="binding site" evidence="21">
    <location>
        <position position="13"/>
    </location>
    <ligand>
        <name>substrate</name>
    </ligand>
</feature>
<dbReference type="PANTHER" id="PTHR34299">
    <property type="entry name" value="DIACYLGLYCEROL KINASE"/>
    <property type="match status" value="1"/>
</dbReference>
<dbReference type="EMBL" id="SHBP01000002">
    <property type="protein sequence ID" value="RZO21091.1"/>
    <property type="molecule type" value="Genomic_DNA"/>
</dbReference>
<comment type="caution">
    <text evidence="24">Lacks conserved residue(s) required for the propagation of feature annotation.</text>
</comment>
<feature type="binding site" evidence="23">
    <location>
        <position position="80"/>
    </location>
    <ligand>
        <name>a divalent metal cation</name>
        <dbReference type="ChEBI" id="CHEBI:60240"/>
    </ligand>
</feature>
<evidence type="ECO:0000256" key="2">
    <source>
        <dbReference type="ARBA" id="ARBA00005967"/>
    </source>
</evidence>
<evidence type="ECO:0000256" key="24">
    <source>
        <dbReference type="RuleBase" id="RU363065"/>
    </source>
</evidence>
<feature type="transmembrane region" description="Helical" evidence="24">
    <location>
        <begin position="100"/>
        <end position="121"/>
    </location>
</feature>
<dbReference type="GO" id="GO:0006654">
    <property type="term" value="P:phosphatidic acid biosynthetic process"/>
    <property type="evidence" value="ECO:0007669"/>
    <property type="project" value="InterPro"/>
</dbReference>
<evidence type="ECO:0000256" key="23">
    <source>
        <dbReference type="PIRSR" id="PIRSR600829-4"/>
    </source>
</evidence>
<keyword evidence="16 24" id="KW-0443">Lipid metabolism</keyword>
<evidence type="ECO:0000256" key="6">
    <source>
        <dbReference type="ARBA" id="ARBA00022516"/>
    </source>
</evidence>
<feature type="binding site" evidence="21">
    <location>
        <position position="73"/>
    </location>
    <ligand>
        <name>substrate</name>
    </ligand>
</feature>
<feature type="binding site" evidence="21">
    <location>
        <begin position="34"/>
        <end position="38"/>
    </location>
    <ligand>
        <name>substrate</name>
    </ligand>
</feature>
<feature type="binding site" evidence="22">
    <location>
        <position position="80"/>
    </location>
    <ligand>
        <name>ATP</name>
        <dbReference type="ChEBI" id="CHEBI:30616"/>
    </ligand>
</feature>
<dbReference type="InterPro" id="IPR000829">
    <property type="entry name" value="DAGK"/>
</dbReference>
<dbReference type="GO" id="GO:0005886">
    <property type="term" value="C:plasma membrane"/>
    <property type="evidence" value="ECO:0007669"/>
    <property type="project" value="UniProtKB-SubCell"/>
</dbReference>
<evidence type="ECO:0000256" key="8">
    <source>
        <dbReference type="ARBA" id="ARBA00022679"/>
    </source>
</evidence>
<keyword evidence="6" id="KW-0444">Lipid biosynthesis</keyword>
<feature type="binding site" evidence="22">
    <location>
        <position position="13"/>
    </location>
    <ligand>
        <name>ATP</name>
        <dbReference type="ChEBI" id="CHEBI:30616"/>
    </ligand>
</feature>
<comment type="function">
    <text evidence="24">Catalyzes the ATP-dependent phosphorylation of sn-l,2-diacylglycerol (DAG) to phosphatidic acid. Involved in the recycling of diacylglycerol produced as a by-product during membrane-derived oligosaccharide (MDO) biosynthesis.</text>
</comment>
<dbReference type="PANTHER" id="PTHR34299:SF1">
    <property type="entry name" value="DIACYLGLYCEROL KINASE"/>
    <property type="match status" value="1"/>
</dbReference>
<name>A0A520MIS4_9GAMM</name>
<dbReference type="GO" id="GO:0046872">
    <property type="term" value="F:metal ion binding"/>
    <property type="evidence" value="ECO:0007669"/>
    <property type="project" value="UniProtKB-KW"/>
</dbReference>
<dbReference type="AlphaFoldDB" id="A0A520MIS4"/>
<evidence type="ECO:0000256" key="17">
    <source>
        <dbReference type="ARBA" id="ARBA00023136"/>
    </source>
</evidence>
<feature type="binding site" evidence="21">
    <location>
        <position position="102"/>
    </location>
    <ligand>
        <name>substrate</name>
    </ligand>
</feature>
<dbReference type="GO" id="GO:0005524">
    <property type="term" value="F:ATP binding"/>
    <property type="evidence" value="ECO:0007669"/>
    <property type="project" value="UniProtKB-KW"/>
</dbReference>
<evidence type="ECO:0000313" key="25">
    <source>
        <dbReference type="EMBL" id="RZO21091.1"/>
    </source>
</evidence>
<evidence type="ECO:0000256" key="18">
    <source>
        <dbReference type="ARBA" id="ARBA00023209"/>
    </source>
</evidence>
<evidence type="ECO:0000256" key="12">
    <source>
        <dbReference type="ARBA" id="ARBA00022777"/>
    </source>
</evidence>
<evidence type="ECO:0000256" key="21">
    <source>
        <dbReference type="PIRSR" id="PIRSR600829-2"/>
    </source>
</evidence>
<evidence type="ECO:0000256" key="20">
    <source>
        <dbReference type="PIRSR" id="PIRSR600829-1"/>
    </source>
</evidence>